<evidence type="ECO:0000313" key="2">
    <source>
        <dbReference type="Proteomes" id="UP000326268"/>
    </source>
</evidence>
<dbReference type="Proteomes" id="UP000326268">
    <property type="component" value="Unassembled WGS sequence"/>
</dbReference>
<dbReference type="AlphaFoldDB" id="A0A5N7AJ92"/>
<dbReference type="EMBL" id="ML737576">
    <property type="protein sequence ID" value="KAE8369238.1"/>
    <property type="molecule type" value="Genomic_DNA"/>
</dbReference>
<dbReference type="RefSeq" id="XP_031932319.1">
    <property type="nucleotide sequence ID" value="XM_032075919.1"/>
</dbReference>
<keyword evidence="2" id="KW-1185">Reference proteome</keyword>
<sequence length="140" mass="15637">MTQPQCLCVAASSERESLDLVLPDPIQGLESAMAKTSAFTPFAEVQVSGRQNPPDSPPQCNDRYQQHNAPEHFQILRSPSFLRPQPAHDLLQSRPDSVFSLFPAPLSMLDSGRHQSQTRCTHKTHIATRRALNTARYSSR</sequence>
<gene>
    <name evidence="1" type="ORF">BDV27DRAFT_17676</name>
</gene>
<dbReference type="GeneID" id="43660365"/>
<proteinExistence type="predicted"/>
<protein>
    <submittedName>
        <fullName evidence="1">Uncharacterized protein</fullName>
    </submittedName>
</protein>
<accession>A0A5N7AJ92</accession>
<evidence type="ECO:0000313" key="1">
    <source>
        <dbReference type="EMBL" id="KAE8369238.1"/>
    </source>
</evidence>
<reference evidence="1 2" key="1">
    <citation type="submission" date="2019-04" db="EMBL/GenBank/DDBJ databases">
        <title>Friends and foes A comparative genomics studyof 23 Aspergillus species from section Flavi.</title>
        <authorList>
            <consortium name="DOE Joint Genome Institute"/>
            <person name="Kjaerbolling I."/>
            <person name="Vesth T."/>
            <person name="Frisvad J.C."/>
            <person name="Nybo J.L."/>
            <person name="Theobald S."/>
            <person name="Kildgaard S."/>
            <person name="Isbrandt T."/>
            <person name="Kuo A."/>
            <person name="Sato A."/>
            <person name="Lyhne E.K."/>
            <person name="Kogle M.E."/>
            <person name="Wiebenga A."/>
            <person name="Kun R.S."/>
            <person name="Lubbers R.J."/>
            <person name="Makela M.R."/>
            <person name="Barry K."/>
            <person name="Chovatia M."/>
            <person name="Clum A."/>
            <person name="Daum C."/>
            <person name="Haridas S."/>
            <person name="He G."/>
            <person name="LaButti K."/>
            <person name="Lipzen A."/>
            <person name="Mondo S."/>
            <person name="Riley R."/>
            <person name="Salamov A."/>
            <person name="Simmons B.A."/>
            <person name="Magnuson J.K."/>
            <person name="Henrissat B."/>
            <person name="Mortensen U.H."/>
            <person name="Larsen T.O."/>
            <person name="Devries R.P."/>
            <person name="Grigoriev I.V."/>
            <person name="Machida M."/>
            <person name="Baker S.E."/>
            <person name="Andersen M.R."/>
        </authorList>
    </citation>
    <scope>NUCLEOTIDE SEQUENCE [LARGE SCALE GENOMIC DNA]</scope>
    <source>
        <strain evidence="1 2">CBS 763.97</strain>
    </source>
</reference>
<name>A0A5N7AJ92_9EURO</name>
<organism evidence="1 2">
    <name type="scientific">Aspergillus caelatus</name>
    <dbReference type="NCBI Taxonomy" id="61420"/>
    <lineage>
        <taxon>Eukaryota</taxon>
        <taxon>Fungi</taxon>
        <taxon>Dikarya</taxon>
        <taxon>Ascomycota</taxon>
        <taxon>Pezizomycotina</taxon>
        <taxon>Eurotiomycetes</taxon>
        <taxon>Eurotiomycetidae</taxon>
        <taxon>Eurotiales</taxon>
        <taxon>Aspergillaceae</taxon>
        <taxon>Aspergillus</taxon>
        <taxon>Aspergillus subgen. Circumdati</taxon>
    </lineage>
</organism>